<dbReference type="GO" id="GO:0065002">
    <property type="term" value="P:intracellular protein transmembrane transport"/>
    <property type="evidence" value="ECO:0007669"/>
    <property type="project" value="UniProtKB-UniRule"/>
</dbReference>
<feature type="transmembrane region" description="Helical" evidence="9">
    <location>
        <begin position="126"/>
        <end position="147"/>
    </location>
</feature>
<evidence type="ECO:0000313" key="12">
    <source>
        <dbReference type="Proteomes" id="UP000228781"/>
    </source>
</evidence>
<name>A0A2M8EJR3_UNCKA</name>
<evidence type="ECO:0000256" key="3">
    <source>
        <dbReference type="ARBA" id="ARBA00022475"/>
    </source>
</evidence>
<dbReference type="GO" id="GO:0043952">
    <property type="term" value="P:protein transport by the Sec complex"/>
    <property type="evidence" value="ECO:0007669"/>
    <property type="project" value="UniProtKB-UniRule"/>
</dbReference>
<feature type="transmembrane region" description="Helical" evidence="9">
    <location>
        <begin position="12"/>
        <end position="31"/>
    </location>
</feature>
<evidence type="ECO:0000256" key="2">
    <source>
        <dbReference type="ARBA" id="ARBA00022448"/>
    </source>
</evidence>
<dbReference type="AlphaFoldDB" id="A0A2M8EJR3"/>
<evidence type="ECO:0000259" key="10">
    <source>
        <dbReference type="Pfam" id="PF02355"/>
    </source>
</evidence>
<dbReference type="PRINTS" id="PR01755">
    <property type="entry name" value="SECFTRNLCASE"/>
</dbReference>
<comment type="subunit">
    <text evidence="9">Forms a complex with SecD. Part of the essential Sec protein translocation apparatus which comprises SecA, SecYEG and auxiliary proteins SecDF. Other proteins may also be involved.</text>
</comment>
<feature type="domain" description="Protein export membrane protein SecD/SecF C-terminal" evidence="10">
    <location>
        <begin position="103"/>
        <end position="289"/>
    </location>
</feature>
<dbReference type="GO" id="GO:0006605">
    <property type="term" value="P:protein targeting"/>
    <property type="evidence" value="ECO:0007669"/>
    <property type="project" value="UniProtKB-UniRule"/>
</dbReference>
<dbReference type="GO" id="GO:0015450">
    <property type="term" value="F:protein-transporting ATPase activity"/>
    <property type="evidence" value="ECO:0007669"/>
    <property type="project" value="InterPro"/>
</dbReference>
<feature type="transmembrane region" description="Helical" evidence="9">
    <location>
        <begin position="186"/>
        <end position="207"/>
    </location>
</feature>
<evidence type="ECO:0000256" key="8">
    <source>
        <dbReference type="ARBA" id="ARBA00023136"/>
    </source>
</evidence>
<keyword evidence="8 9" id="KW-0472">Membrane</keyword>
<keyword evidence="3 9" id="KW-1003">Cell membrane</keyword>
<comment type="subcellular location">
    <subcellularLocation>
        <location evidence="1 9">Cell membrane</location>
        <topology evidence="1 9">Multi-pass membrane protein</topology>
    </subcellularLocation>
</comment>
<proteinExistence type="inferred from homology"/>
<feature type="transmembrane region" description="Helical" evidence="9">
    <location>
        <begin position="238"/>
        <end position="255"/>
    </location>
</feature>
<dbReference type="Pfam" id="PF02355">
    <property type="entry name" value="SecD_SecF_C"/>
    <property type="match status" value="1"/>
</dbReference>
<evidence type="ECO:0000256" key="6">
    <source>
        <dbReference type="ARBA" id="ARBA00022989"/>
    </source>
</evidence>
<evidence type="ECO:0000256" key="9">
    <source>
        <dbReference type="HAMAP-Rule" id="MF_01464"/>
    </source>
</evidence>
<keyword evidence="7 9" id="KW-0811">Translocation</keyword>
<reference evidence="12" key="1">
    <citation type="submission" date="2017-09" db="EMBL/GenBank/DDBJ databases">
        <title>Depth-based differentiation of microbial function through sediment-hosted aquifers and enrichment of novel symbionts in the deep terrestrial subsurface.</title>
        <authorList>
            <person name="Probst A.J."/>
            <person name="Ladd B."/>
            <person name="Jarett J.K."/>
            <person name="Geller-Mcgrath D.E."/>
            <person name="Sieber C.M.K."/>
            <person name="Emerson J.B."/>
            <person name="Anantharaman K."/>
            <person name="Thomas B.C."/>
            <person name="Malmstrom R."/>
            <person name="Stieglmeier M."/>
            <person name="Klingl A."/>
            <person name="Woyke T."/>
            <person name="Ryan C.M."/>
            <person name="Banfield J.F."/>
        </authorList>
    </citation>
    <scope>NUCLEOTIDE SEQUENCE [LARGE SCALE GENOMIC DNA]</scope>
</reference>
<keyword evidence="4 9" id="KW-0812">Transmembrane</keyword>
<comment type="caution">
    <text evidence="11">The sequence shown here is derived from an EMBL/GenBank/DDBJ whole genome shotgun (WGS) entry which is preliminary data.</text>
</comment>
<dbReference type="InterPro" id="IPR022813">
    <property type="entry name" value="SecD/SecF_arch_bac"/>
</dbReference>
<comment type="function">
    <text evidence="9">Part of the Sec protein translocase complex. Interacts with the SecYEG preprotein conducting channel. SecDF uses the proton motive force (PMF) to complete protein translocation after the ATP-dependent function of SecA.</text>
</comment>
<dbReference type="EMBL" id="PFSK01000014">
    <property type="protein sequence ID" value="PJC22948.1"/>
    <property type="molecule type" value="Genomic_DNA"/>
</dbReference>
<dbReference type="InterPro" id="IPR048634">
    <property type="entry name" value="SecD_SecF_C"/>
</dbReference>
<evidence type="ECO:0000313" key="11">
    <source>
        <dbReference type="EMBL" id="PJC22948.1"/>
    </source>
</evidence>
<keyword evidence="2 9" id="KW-0813">Transport</keyword>
<dbReference type="HAMAP" id="MF_01464_B">
    <property type="entry name" value="SecF_B"/>
    <property type="match status" value="1"/>
</dbReference>
<dbReference type="SUPFAM" id="SSF82866">
    <property type="entry name" value="Multidrug efflux transporter AcrB transmembrane domain"/>
    <property type="match status" value="1"/>
</dbReference>
<dbReference type="InterPro" id="IPR005665">
    <property type="entry name" value="SecF_bac"/>
</dbReference>
<dbReference type="PANTHER" id="PTHR30081">
    <property type="entry name" value="PROTEIN-EXPORT MEMBRANE PROTEIN SEC"/>
    <property type="match status" value="1"/>
</dbReference>
<feature type="transmembrane region" description="Helical" evidence="9">
    <location>
        <begin position="154"/>
        <end position="180"/>
    </location>
</feature>
<comment type="similarity">
    <text evidence="9">Belongs to the SecD/SecF family. SecF subfamily.</text>
</comment>
<dbReference type="Gene3D" id="1.20.1640.10">
    <property type="entry name" value="Multidrug efflux transporter AcrB transmembrane domain"/>
    <property type="match status" value="1"/>
</dbReference>
<dbReference type="InterPro" id="IPR022645">
    <property type="entry name" value="SecD/SecF_bac"/>
</dbReference>
<keyword evidence="5 9" id="KW-0653">Protein transport</keyword>
<accession>A0A2M8EJR3</accession>
<dbReference type="GO" id="GO:0005886">
    <property type="term" value="C:plasma membrane"/>
    <property type="evidence" value="ECO:0007669"/>
    <property type="project" value="UniProtKB-SubCell"/>
</dbReference>
<evidence type="ECO:0000256" key="1">
    <source>
        <dbReference type="ARBA" id="ARBA00004651"/>
    </source>
</evidence>
<feature type="transmembrane region" description="Helical" evidence="9">
    <location>
        <begin position="261"/>
        <end position="288"/>
    </location>
</feature>
<dbReference type="PANTHER" id="PTHR30081:SF8">
    <property type="entry name" value="PROTEIN TRANSLOCASE SUBUNIT SECF"/>
    <property type="match status" value="1"/>
</dbReference>
<keyword evidence="6 9" id="KW-1133">Transmembrane helix</keyword>
<sequence length="304" mass="34111">MINFMRRKKIYFLLSALVLVPGIFSLVLFWLKPSIDFTGGTLWEVRFAESVVSSQEPVVEIIRETFTGQGLEIASIQASGEKQFIIRTVPLTTEQHKSLVATLKEKLGDFEEVRFETLGPKLGRELLFKAFFAVTLAALAILTYVAYRFKNLMYGVAAILAMFHDTFVLLGIFSLLGRFFGVEVDTLFVTAALSTLSFSVHDTIVVFDRIREILRRNPSLELDVAINQAVGETLVRSINNSLTIVFMLLALFLLGGESLHWFVFALLVGTISGTYSSTFTAAPLLVIWRNFSRQGGLKKIFQHH</sequence>
<evidence type="ECO:0000256" key="5">
    <source>
        <dbReference type="ARBA" id="ARBA00022927"/>
    </source>
</evidence>
<evidence type="ECO:0000256" key="4">
    <source>
        <dbReference type="ARBA" id="ARBA00022692"/>
    </source>
</evidence>
<organism evidence="11 12">
    <name type="scientific">candidate division WWE3 bacterium CG_4_9_14_0_2_um_filter_48_10</name>
    <dbReference type="NCBI Taxonomy" id="1975078"/>
    <lineage>
        <taxon>Bacteria</taxon>
        <taxon>Katanobacteria</taxon>
    </lineage>
</organism>
<protein>
    <recommendedName>
        <fullName evidence="9">Protein-export membrane protein SecF</fullName>
    </recommendedName>
</protein>
<dbReference type="NCBIfam" id="TIGR00966">
    <property type="entry name" value="transloc_SecF"/>
    <property type="match status" value="1"/>
</dbReference>
<dbReference type="Proteomes" id="UP000228781">
    <property type="component" value="Unassembled WGS sequence"/>
</dbReference>
<gene>
    <name evidence="9 11" type="primary">secF</name>
    <name evidence="11" type="ORF">CO059_01030</name>
</gene>
<evidence type="ECO:0000256" key="7">
    <source>
        <dbReference type="ARBA" id="ARBA00023010"/>
    </source>
</evidence>